<dbReference type="PANTHER" id="PTHR30043">
    <property type="entry name" value="PHOSPHONATES TRANSPORT SYSTEM PERMEASE PROTEIN"/>
    <property type="match status" value="1"/>
</dbReference>
<accession>A0ABQ1PD26</accession>
<dbReference type="InterPro" id="IPR005769">
    <property type="entry name" value="PhnE/PtxC"/>
</dbReference>
<dbReference type="RefSeq" id="WP_188640001.1">
    <property type="nucleotide sequence ID" value="NZ_BMHM01000005.1"/>
</dbReference>
<comment type="similarity">
    <text evidence="7">Belongs to the binding-protein-dependent transport system permease family.</text>
</comment>
<keyword evidence="10" id="KW-1185">Reference proteome</keyword>
<comment type="subcellular location">
    <subcellularLocation>
        <location evidence="1 7">Cell membrane</location>
        <topology evidence="1 7">Multi-pass membrane protein</topology>
    </subcellularLocation>
</comment>
<feature type="transmembrane region" description="Helical" evidence="7">
    <location>
        <begin position="93"/>
        <end position="115"/>
    </location>
</feature>
<keyword evidence="2 7" id="KW-0813">Transport</keyword>
<dbReference type="Gene3D" id="1.10.3720.10">
    <property type="entry name" value="MetI-like"/>
    <property type="match status" value="1"/>
</dbReference>
<evidence type="ECO:0000256" key="3">
    <source>
        <dbReference type="ARBA" id="ARBA00022475"/>
    </source>
</evidence>
<evidence type="ECO:0000256" key="6">
    <source>
        <dbReference type="ARBA" id="ARBA00023136"/>
    </source>
</evidence>
<protein>
    <submittedName>
        <fullName evidence="9">Phosphonate ABC transporter, permease protein PhnE</fullName>
    </submittedName>
</protein>
<evidence type="ECO:0000256" key="5">
    <source>
        <dbReference type="ARBA" id="ARBA00022989"/>
    </source>
</evidence>
<keyword evidence="3" id="KW-1003">Cell membrane</keyword>
<organism evidence="9 10">
    <name type="scientific">Vreelandella lutescens</name>
    <dbReference type="NCBI Taxonomy" id="1602943"/>
    <lineage>
        <taxon>Bacteria</taxon>
        <taxon>Pseudomonadati</taxon>
        <taxon>Pseudomonadota</taxon>
        <taxon>Gammaproteobacteria</taxon>
        <taxon>Oceanospirillales</taxon>
        <taxon>Halomonadaceae</taxon>
        <taxon>Vreelandella</taxon>
    </lineage>
</organism>
<dbReference type="InterPro" id="IPR035906">
    <property type="entry name" value="MetI-like_sf"/>
</dbReference>
<evidence type="ECO:0000256" key="7">
    <source>
        <dbReference type="RuleBase" id="RU363032"/>
    </source>
</evidence>
<dbReference type="CDD" id="cd06261">
    <property type="entry name" value="TM_PBP2"/>
    <property type="match status" value="1"/>
</dbReference>
<evidence type="ECO:0000256" key="1">
    <source>
        <dbReference type="ARBA" id="ARBA00004651"/>
    </source>
</evidence>
<evidence type="ECO:0000313" key="10">
    <source>
        <dbReference type="Proteomes" id="UP000597301"/>
    </source>
</evidence>
<feature type="transmembrane region" description="Helical" evidence="7">
    <location>
        <begin position="29"/>
        <end position="48"/>
    </location>
</feature>
<keyword evidence="6 7" id="KW-0472">Membrane</keyword>
<dbReference type="Pfam" id="PF00528">
    <property type="entry name" value="BPD_transp_1"/>
    <property type="match status" value="1"/>
</dbReference>
<feature type="transmembrane region" description="Helical" evidence="7">
    <location>
        <begin position="136"/>
        <end position="166"/>
    </location>
</feature>
<feature type="transmembrane region" description="Helical" evidence="7">
    <location>
        <begin position="246"/>
        <end position="266"/>
    </location>
</feature>
<keyword evidence="5 7" id="KW-1133">Transmembrane helix</keyword>
<dbReference type="NCBIfam" id="TIGR01097">
    <property type="entry name" value="PhnE"/>
    <property type="match status" value="1"/>
</dbReference>
<evidence type="ECO:0000259" key="8">
    <source>
        <dbReference type="PROSITE" id="PS50928"/>
    </source>
</evidence>
<comment type="caution">
    <text evidence="9">The sequence shown here is derived from an EMBL/GenBank/DDBJ whole genome shotgun (WGS) entry which is preliminary data.</text>
</comment>
<feature type="domain" description="ABC transmembrane type-1" evidence="8">
    <location>
        <begin position="85"/>
        <end position="267"/>
    </location>
</feature>
<reference evidence="10" key="1">
    <citation type="journal article" date="2019" name="Int. J. Syst. Evol. Microbiol.">
        <title>The Global Catalogue of Microorganisms (GCM) 10K type strain sequencing project: providing services to taxonomists for standard genome sequencing and annotation.</title>
        <authorList>
            <consortium name="The Broad Institute Genomics Platform"/>
            <consortium name="The Broad Institute Genome Sequencing Center for Infectious Disease"/>
            <person name="Wu L."/>
            <person name="Ma J."/>
        </authorList>
    </citation>
    <scope>NUCLEOTIDE SEQUENCE [LARGE SCALE GENOMIC DNA]</scope>
    <source>
        <strain evidence="10">CGMCC 1.15122</strain>
    </source>
</reference>
<evidence type="ECO:0000256" key="4">
    <source>
        <dbReference type="ARBA" id="ARBA00022692"/>
    </source>
</evidence>
<evidence type="ECO:0000256" key="2">
    <source>
        <dbReference type="ARBA" id="ARBA00022448"/>
    </source>
</evidence>
<dbReference type="PANTHER" id="PTHR30043:SF1">
    <property type="entry name" value="ABC TRANSPORT SYSTEM PERMEASE PROTEIN P69"/>
    <property type="match status" value="1"/>
</dbReference>
<keyword evidence="4 7" id="KW-0812">Transmembrane</keyword>
<dbReference type="InterPro" id="IPR000515">
    <property type="entry name" value="MetI-like"/>
</dbReference>
<dbReference type="EMBL" id="BMHM01000005">
    <property type="protein sequence ID" value="GGC94831.1"/>
    <property type="molecule type" value="Genomic_DNA"/>
</dbReference>
<dbReference type="Proteomes" id="UP000597301">
    <property type="component" value="Unassembled WGS sequence"/>
</dbReference>
<dbReference type="SUPFAM" id="SSF161098">
    <property type="entry name" value="MetI-like"/>
    <property type="match status" value="1"/>
</dbReference>
<sequence>MSTANSSARQQSARQGQWRRLPLIESSRLRWALVLGGVVYLLLALASVEVNWARVAEGSGRALNFLGAFLQPDFMSRQNDILAGLMESLTMTLTSTVIGVLLAIPVGLGAAKNIAPLPVYAVCRAIIAVSRTFQEIIIAILFVVMFGFGPFAGMLTLAFATIGFMAKLLAEDIEDLDWKQVEAVRATGASWWQTMNHAVQPQVMPRLIGLSMYRLDINFRESSVIGIVGAGGIGATLNTSLSRYEYGTSAAILLIIIAIVLMSEYASSHVRRWTQ</sequence>
<proteinExistence type="inferred from homology"/>
<name>A0ABQ1PD26_9GAMM</name>
<gene>
    <name evidence="9" type="ORF">GCM10011382_26590</name>
</gene>
<evidence type="ECO:0000313" key="9">
    <source>
        <dbReference type="EMBL" id="GGC94831.1"/>
    </source>
</evidence>
<dbReference type="PROSITE" id="PS50928">
    <property type="entry name" value="ABC_TM1"/>
    <property type="match status" value="1"/>
</dbReference>